<dbReference type="Proteomes" id="UP000272238">
    <property type="component" value="Unassembled WGS sequence"/>
</dbReference>
<organism evidence="2 3">
    <name type="scientific">Ureibacillus endophyticus</name>
    <dbReference type="NCBI Taxonomy" id="1978490"/>
    <lineage>
        <taxon>Bacteria</taxon>
        <taxon>Bacillati</taxon>
        <taxon>Bacillota</taxon>
        <taxon>Bacilli</taxon>
        <taxon>Bacillales</taxon>
        <taxon>Caryophanaceae</taxon>
        <taxon>Ureibacillus</taxon>
    </lineage>
</organism>
<protein>
    <submittedName>
        <fullName evidence="2">Cupin domain-containing protein</fullName>
    </submittedName>
</protein>
<proteinExistence type="predicted"/>
<evidence type="ECO:0000259" key="1">
    <source>
        <dbReference type="Pfam" id="PF07883"/>
    </source>
</evidence>
<accession>A0A494YW93</accession>
<dbReference type="AlphaFoldDB" id="A0A494YW93"/>
<dbReference type="EMBL" id="RBZN01000044">
    <property type="protein sequence ID" value="RKQ14429.1"/>
    <property type="molecule type" value="Genomic_DNA"/>
</dbReference>
<dbReference type="SUPFAM" id="SSF51182">
    <property type="entry name" value="RmlC-like cupins"/>
    <property type="match status" value="1"/>
</dbReference>
<dbReference type="PANTHER" id="PTHR43346:SF1">
    <property type="entry name" value="QUERCETIN 2,3-DIOXYGENASE-RELATED"/>
    <property type="match status" value="1"/>
</dbReference>
<keyword evidence="3" id="KW-1185">Reference proteome</keyword>
<dbReference type="InterPro" id="IPR052538">
    <property type="entry name" value="Flavonoid_dioxygenase-like"/>
</dbReference>
<dbReference type="RefSeq" id="WP_121215457.1">
    <property type="nucleotide sequence ID" value="NZ_JAMYWW010000001.1"/>
</dbReference>
<dbReference type="InterPro" id="IPR011051">
    <property type="entry name" value="RmlC_Cupin_sf"/>
</dbReference>
<dbReference type="InterPro" id="IPR014710">
    <property type="entry name" value="RmlC-like_jellyroll"/>
</dbReference>
<dbReference type="CDD" id="cd02208">
    <property type="entry name" value="cupin_RmlC-like"/>
    <property type="match status" value="1"/>
</dbReference>
<reference evidence="2 3" key="1">
    <citation type="journal article" date="2016" name="Antonie Van Leeuwenhoek">
        <title>Lysinibacillus endophyticus sp. nov., an indole-3-acetic acid producing endophytic bacterium isolated from corn root (Zea mays cv. Xinken-5).</title>
        <authorList>
            <person name="Yu J."/>
            <person name="Guan X."/>
            <person name="Liu C."/>
            <person name="Xiang W."/>
            <person name="Yu Z."/>
            <person name="Liu X."/>
            <person name="Wang G."/>
        </authorList>
    </citation>
    <scope>NUCLEOTIDE SEQUENCE [LARGE SCALE GENOMIC DNA]</scope>
    <source>
        <strain evidence="2 3">DSM 100506</strain>
    </source>
</reference>
<dbReference type="Gene3D" id="2.60.120.10">
    <property type="entry name" value="Jelly Rolls"/>
    <property type="match status" value="1"/>
</dbReference>
<gene>
    <name evidence="2" type="ORF">D8M03_14040</name>
</gene>
<dbReference type="OrthoDB" id="25744at2"/>
<dbReference type="PANTHER" id="PTHR43346">
    <property type="entry name" value="LIGAND BINDING DOMAIN PROTEIN, PUTATIVE (AFU_ORTHOLOGUE AFUA_6G14370)-RELATED"/>
    <property type="match status" value="1"/>
</dbReference>
<evidence type="ECO:0000313" key="2">
    <source>
        <dbReference type="EMBL" id="RKQ14429.1"/>
    </source>
</evidence>
<evidence type="ECO:0000313" key="3">
    <source>
        <dbReference type="Proteomes" id="UP000272238"/>
    </source>
</evidence>
<name>A0A494YW93_9BACL</name>
<feature type="domain" description="Cupin type-2" evidence="1">
    <location>
        <begin position="37"/>
        <end position="106"/>
    </location>
</feature>
<dbReference type="InterPro" id="IPR013096">
    <property type="entry name" value="Cupin_2"/>
</dbReference>
<dbReference type="Pfam" id="PF07883">
    <property type="entry name" value="Cupin_2"/>
    <property type="match status" value="1"/>
</dbReference>
<sequence length="113" mass="12699">MEKININQVDPTGMPLYEMKKLFTKKGDFKEVSMSVISLTPGERVPAEGMSCHEEDEFSYIFSGEIETYCNGKYSVEKAGDATLIPAGEEHWCINKTNEPCMLVCFMVKKADS</sequence>
<comment type="caution">
    <text evidence="2">The sequence shown here is derived from an EMBL/GenBank/DDBJ whole genome shotgun (WGS) entry which is preliminary data.</text>
</comment>